<dbReference type="Pfam" id="PF03109">
    <property type="entry name" value="ABC1"/>
    <property type="match status" value="1"/>
</dbReference>
<evidence type="ECO:0000313" key="7">
    <source>
        <dbReference type="Proteomes" id="UP000283644"/>
    </source>
</evidence>
<evidence type="ECO:0000256" key="3">
    <source>
        <dbReference type="ARBA" id="ARBA00022741"/>
    </source>
</evidence>
<feature type="domain" description="ABC1 atypical kinase-like" evidence="5">
    <location>
        <begin position="80"/>
        <end position="318"/>
    </location>
</feature>
<protein>
    <submittedName>
        <fullName evidence="6">AarF/ABC1/UbiB kinase family protein</fullName>
    </submittedName>
</protein>
<dbReference type="SUPFAM" id="SSF56112">
    <property type="entry name" value="Protein kinase-like (PK-like)"/>
    <property type="match status" value="1"/>
</dbReference>
<evidence type="ECO:0000259" key="5">
    <source>
        <dbReference type="Pfam" id="PF03109"/>
    </source>
</evidence>
<dbReference type="GO" id="GO:0016301">
    <property type="term" value="F:kinase activity"/>
    <property type="evidence" value="ECO:0007669"/>
    <property type="project" value="UniProtKB-KW"/>
</dbReference>
<comment type="similarity">
    <text evidence="1">Belongs to the protein kinase superfamily. ADCK protein kinase family.</text>
</comment>
<comment type="caution">
    <text evidence="6">The sequence shown here is derived from an EMBL/GenBank/DDBJ whole genome shotgun (WGS) entry which is preliminary data.</text>
</comment>
<keyword evidence="7" id="KW-1185">Reference proteome</keyword>
<evidence type="ECO:0000313" key="6">
    <source>
        <dbReference type="EMBL" id="RHW24841.1"/>
    </source>
</evidence>
<dbReference type="PANTHER" id="PTHR43851:SF3">
    <property type="entry name" value="COENZYME Q8"/>
    <property type="match status" value="1"/>
</dbReference>
<dbReference type="GO" id="GO:0005524">
    <property type="term" value="F:ATP binding"/>
    <property type="evidence" value="ECO:0007669"/>
    <property type="project" value="UniProtKB-KW"/>
</dbReference>
<dbReference type="OrthoDB" id="9795390at2"/>
<name>A0A417XX45_9ACTN</name>
<evidence type="ECO:0000256" key="4">
    <source>
        <dbReference type="ARBA" id="ARBA00022840"/>
    </source>
</evidence>
<sequence length="446" mass="49472">MATGQAAMHVGTRTANKFRTDERAAAALEARNIEMAERLVTVLGTMKGAAQKLGQMLSMLDGGLIPSSHREEFQAKLAALQDNAPKVPWPKMRKQIEGELGTSLAEAFRSFDETPVAAASIGQVYRAVTHDGRDVAVKVQYPGIATAVRADLKNLSLFVRVYGKFLHEGLDAKQLAAELEARITEELDYVLEAENTRTVGRAFRDHPFIRIPSVVGELSTERVLTTEWVDGKPLSSAYDADLATRNRIAEILFRFYSGSPYRLHMYSGDPHPGNALVLPDGRMAFLDFGLFKRFDPAAAEAELAIYRSAVAGDGEELRRVLHEIGFVPDSEGTDVDELVDVARTAGWWFLSDEELEITSRRVNKMAAKFADPRSSYYKFAQKQNLPAEHAFRARADAHLIAIVGQLNPTINLHRVAREWIYGEPPVTDLGRQQLAWEQEVGRVVPA</sequence>
<organism evidence="6 7">
    <name type="scientific">Nocardioides immobilis</name>
    <dbReference type="NCBI Taxonomy" id="2049295"/>
    <lineage>
        <taxon>Bacteria</taxon>
        <taxon>Bacillati</taxon>
        <taxon>Actinomycetota</taxon>
        <taxon>Actinomycetes</taxon>
        <taxon>Propionibacteriales</taxon>
        <taxon>Nocardioidaceae</taxon>
        <taxon>Nocardioides</taxon>
    </lineage>
</organism>
<dbReference type="InterPro" id="IPR004147">
    <property type="entry name" value="ABC1_dom"/>
</dbReference>
<dbReference type="AlphaFoldDB" id="A0A417XX45"/>
<accession>A0A417XX45</accession>
<proteinExistence type="inferred from homology"/>
<evidence type="ECO:0000256" key="2">
    <source>
        <dbReference type="ARBA" id="ARBA00022679"/>
    </source>
</evidence>
<keyword evidence="4" id="KW-0067">ATP-binding</keyword>
<keyword evidence="6" id="KW-0418">Kinase</keyword>
<dbReference type="InterPro" id="IPR011009">
    <property type="entry name" value="Kinase-like_dom_sf"/>
</dbReference>
<reference evidence="6 7" key="1">
    <citation type="submission" date="2018-09" db="EMBL/GenBank/DDBJ databases">
        <title>Genome sequencing of Nocardioides immobilis CCTCC AB 2017083 for comparison to Nocardioides silvaticus.</title>
        <authorList>
            <person name="Li C."/>
            <person name="Wang G."/>
        </authorList>
    </citation>
    <scope>NUCLEOTIDE SEQUENCE [LARGE SCALE GENOMIC DNA]</scope>
    <source>
        <strain evidence="6 7">CCTCC AB 2017083</strain>
    </source>
</reference>
<dbReference type="PANTHER" id="PTHR43851">
    <property type="match status" value="1"/>
</dbReference>
<dbReference type="Proteomes" id="UP000283644">
    <property type="component" value="Unassembled WGS sequence"/>
</dbReference>
<evidence type="ECO:0000256" key="1">
    <source>
        <dbReference type="ARBA" id="ARBA00009670"/>
    </source>
</evidence>
<keyword evidence="2" id="KW-0808">Transferase</keyword>
<gene>
    <name evidence="6" type="ORF">D0Z08_22625</name>
</gene>
<dbReference type="CDD" id="cd13970">
    <property type="entry name" value="ABC1_ADCK3"/>
    <property type="match status" value="1"/>
</dbReference>
<keyword evidence="3" id="KW-0547">Nucleotide-binding</keyword>
<dbReference type="InterPro" id="IPR051409">
    <property type="entry name" value="Atypical_kinase_ADCK"/>
</dbReference>
<dbReference type="InterPro" id="IPR034646">
    <property type="entry name" value="ADCK3_dom"/>
</dbReference>
<dbReference type="EMBL" id="QXGH01000029">
    <property type="protein sequence ID" value="RHW24841.1"/>
    <property type="molecule type" value="Genomic_DNA"/>
</dbReference>